<dbReference type="InterPro" id="IPR014710">
    <property type="entry name" value="RmlC-like_jellyroll"/>
</dbReference>
<feature type="domain" description="Cyclic nucleotide-binding" evidence="1">
    <location>
        <begin position="10"/>
        <end position="113"/>
    </location>
</feature>
<reference evidence="3" key="1">
    <citation type="submission" date="2016-04" db="EMBL/GenBank/DDBJ databases">
        <authorList>
            <person name="Chen L."/>
            <person name="Zhuang W."/>
            <person name="Wang G."/>
        </authorList>
    </citation>
    <scope>NUCLEOTIDE SEQUENCE [LARGE SCALE GENOMIC DNA]</scope>
    <source>
        <strain evidence="3">17621</strain>
    </source>
</reference>
<dbReference type="InterPro" id="IPR000595">
    <property type="entry name" value="cNMP-bd_dom"/>
</dbReference>
<dbReference type="RefSeq" id="WP_081202949.1">
    <property type="nucleotide sequence ID" value="NZ_FOCZ01000016.1"/>
</dbReference>
<dbReference type="CDD" id="cd00038">
    <property type="entry name" value="CAP_ED"/>
    <property type="match status" value="1"/>
</dbReference>
<organism evidence="2 3">
    <name type="scientific">Niastella yeongjuensis</name>
    <dbReference type="NCBI Taxonomy" id="354355"/>
    <lineage>
        <taxon>Bacteria</taxon>
        <taxon>Pseudomonadati</taxon>
        <taxon>Bacteroidota</taxon>
        <taxon>Chitinophagia</taxon>
        <taxon>Chitinophagales</taxon>
        <taxon>Chitinophagaceae</taxon>
        <taxon>Niastella</taxon>
    </lineage>
</organism>
<gene>
    <name evidence="2" type="ORF">A4H97_10430</name>
</gene>
<dbReference type="Gene3D" id="2.60.120.10">
    <property type="entry name" value="Jelly Rolls"/>
    <property type="match status" value="1"/>
</dbReference>
<evidence type="ECO:0000313" key="3">
    <source>
        <dbReference type="Proteomes" id="UP000192610"/>
    </source>
</evidence>
<evidence type="ECO:0000313" key="2">
    <source>
        <dbReference type="EMBL" id="OQP44769.1"/>
    </source>
</evidence>
<sequence>MNELESYISSFWNITGTDLQQVASFFQPETIQKGAYYLKPGKICHSLSFLQSGLMRVYLIDDNGQEITQWIAGKGGFITDLAGMLFNDAAKCYIQALTDCECYTLNRTGYNAMEKTVPKWHQLEKLFIARCFVFMEQRVFSLLSMSAEDRYKWLFNYNPALFNEVPLQYLASMMGMSPETLSRIRKRISS</sequence>
<dbReference type="STRING" id="354355.SAMN05660816_06015"/>
<protein>
    <submittedName>
        <fullName evidence="2">Cyclic nucleotide-binding protein</fullName>
    </submittedName>
</protein>
<evidence type="ECO:0000259" key="1">
    <source>
        <dbReference type="PROSITE" id="PS50042"/>
    </source>
</evidence>
<dbReference type="EMBL" id="LVXG01000034">
    <property type="protein sequence ID" value="OQP44769.1"/>
    <property type="molecule type" value="Genomic_DNA"/>
</dbReference>
<dbReference type="AlphaFoldDB" id="A0A1V9EF48"/>
<dbReference type="Proteomes" id="UP000192610">
    <property type="component" value="Unassembled WGS sequence"/>
</dbReference>
<dbReference type="OrthoDB" id="792939at2"/>
<keyword evidence="3" id="KW-1185">Reference proteome</keyword>
<dbReference type="SUPFAM" id="SSF51206">
    <property type="entry name" value="cAMP-binding domain-like"/>
    <property type="match status" value="1"/>
</dbReference>
<comment type="caution">
    <text evidence="2">The sequence shown here is derived from an EMBL/GenBank/DDBJ whole genome shotgun (WGS) entry which is preliminary data.</text>
</comment>
<dbReference type="InterPro" id="IPR018490">
    <property type="entry name" value="cNMP-bd_dom_sf"/>
</dbReference>
<dbReference type="SMART" id="SM00100">
    <property type="entry name" value="cNMP"/>
    <property type="match status" value="1"/>
</dbReference>
<name>A0A1V9EF48_9BACT</name>
<dbReference type="Pfam" id="PF00027">
    <property type="entry name" value="cNMP_binding"/>
    <property type="match status" value="1"/>
</dbReference>
<accession>A0A1V9EF48</accession>
<proteinExistence type="predicted"/>
<dbReference type="PROSITE" id="PS50042">
    <property type="entry name" value="CNMP_BINDING_3"/>
    <property type="match status" value="1"/>
</dbReference>